<keyword evidence="2" id="KW-0547">Nucleotide-binding</keyword>
<reference evidence="5 6" key="1">
    <citation type="submission" date="2017-11" db="EMBL/GenBank/DDBJ databases">
        <title>Infants hospitalized years apart are colonized by the same room-sourced microbial strains.</title>
        <authorList>
            <person name="Brooks B."/>
            <person name="Olm M.R."/>
            <person name="Firek B.A."/>
            <person name="Baker R."/>
            <person name="Thomas B.C."/>
            <person name="Morowitz M.J."/>
            <person name="Banfield J.F."/>
        </authorList>
    </citation>
    <scope>NUCLEOTIDE SEQUENCE [LARGE SCALE GENOMIC DNA]</scope>
    <source>
        <strain evidence="5">S2_009_000_R2_76</strain>
    </source>
</reference>
<name>A0A2W5F6X0_9SPHI</name>
<dbReference type="GO" id="GO:0005524">
    <property type="term" value="F:ATP binding"/>
    <property type="evidence" value="ECO:0007669"/>
    <property type="project" value="UniProtKB-KW"/>
</dbReference>
<sequence>MLVFNSFLKKYGSTTILDIPSFLLEDGLYWLKAENGAGKSTLLQSVSGILPFDGSVLLDDIDLHKNKTFQRKAINYAEAEPKFPSFLTGKELIDFFNETKKGDLKASMDLAKSLQIDHALPQKISTYSSGMLKKLSLILVFIGNPKWIFLDEPLITLDVEAVQTIIEKIEAFFAKGTSFIITSHQTFSINIPIQNLTIENKTIIRN</sequence>
<dbReference type="PANTHER" id="PTHR42939">
    <property type="entry name" value="ABC TRANSPORTER ATP-BINDING PROTEIN ALBC-RELATED"/>
    <property type="match status" value="1"/>
</dbReference>
<dbReference type="InterPro" id="IPR017871">
    <property type="entry name" value="ABC_transporter-like_CS"/>
</dbReference>
<evidence type="ECO:0000256" key="3">
    <source>
        <dbReference type="ARBA" id="ARBA00022840"/>
    </source>
</evidence>
<dbReference type="GO" id="GO:0016887">
    <property type="term" value="F:ATP hydrolysis activity"/>
    <property type="evidence" value="ECO:0007669"/>
    <property type="project" value="InterPro"/>
</dbReference>
<organism evidence="5 6">
    <name type="scientific">Pseudopedobacter saltans</name>
    <dbReference type="NCBI Taxonomy" id="151895"/>
    <lineage>
        <taxon>Bacteria</taxon>
        <taxon>Pseudomonadati</taxon>
        <taxon>Bacteroidota</taxon>
        <taxon>Sphingobacteriia</taxon>
        <taxon>Sphingobacteriales</taxon>
        <taxon>Sphingobacteriaceae</taxon>
        <taxon>Pseudopedobacter</taxon>
    </lineage>
</organism>
<dbReference type="Gene3D" id="3.40.50.300">
    <property type="entry name" value="P-loop containing nucleotide triphosphate hydrolases"/>
    <property type="match status" value="1"/>
</dbReference>
<evidence type="ECO:0000313" key="6">
    <source>
        <dbReference type="Proteomes" id="UP000249645"/>
    </source>
</evidence>
<dbReference type="SUPFAM" id="SSF52540">
    <property type="entry name" value="P-loop containing nucleoside triphosphate hydrolases"/>
    <property type="match status" value="1"/>
</dbReference>
<comment type="caution">
    <text evidence="5">The sequence shown here is derived from an EMBL/GenBank/DDBJ whole genome shotgun (WGS) entry which is preliminary data.</text>
</comment>
<dbReference type="AlphaFoldDB" id="A0A2W5F6X0"/>
<keyword evidence="1" id="KW-0813">Transport</keyword>
<accession>A0A2W5F6X0</accession>
<dbReference type="InterPro" id="IPR003439">
    <property type="entry name" value="ABC_transporter-like_ATP-bd"/>
</dbReference>
<dbReference type="PANTHER" id="PTHR42939:SF1">
    <property type="entry name" value="ABC TRANSPORTER ATP-BINDING PROTEIN ALBC-RELATED"/>
    <property type="match status" value="1"/>
</dbReference>
<dbReference type="EMBL" id="QFOI01000021">
    <property type="protein sequence ID" value="PZP51791.1"/>
    <property type="molecule type" value="Genomic_DNA"/>
</dbReference>
<protein>
    <submittedName>
        <fullName evidence="5">ABC transporter</fullName>
    </submittedName>
</protein>
<evidence type="ECO:0000313" key="5">
    <source>
        <dbReference type="EMBL" id="PZP51791.1"/>
    </source>
</evidence>
<gene>
    <name evidence="5" type="ORF">DI598_02380</name>
</gene>
<dbReference type="Pfam" id="PF00005">
    <property type="entry name" value="ABC_tran"/>
    <property type="match status" value="1"/>
</dbReference>
<feature type="domain" description="ABC transporter" evidence="4">
    <location>
        <begin position="34"/>
        <end position="154"/>
    </location>
</feature>
<evidence type="ECO:0000256" key="1">
    <source>
        <dbReference type="ARBA" id="ARBA00022448"/>
    </source>
</evidence>
<proteinExistence type="predicted"/>
<evidence type="ECO:0000259" key="4">
    <source>
        <dbReference type="Pfam" id="PF00005"/>
    </source>
</evidence>
<dbReference type="Proteomes" id="UP000249645">
    <property type="component" value="Unassembled WGS sequence"/>
</dbReference>
<keyword evidence="3" id="KW-0067">ATP-binding</keyword>
<dbReference type="InterPro" id="IPR027417">
    <property type="entry name" value="P-loop_NTPase"/>
</dbReference>
<evidence type="ECO:0000256" key="2">
    <source>
        <dbReference type="ARBA" id="ARBA00022741"/>
    </source>
</evidence>
<dbReference type="PROSITE" id="PS00211">
    <property type="entry name" value="ABC_TRANSPORTER_1"/>
    <property type="match status" value="1"/>
</dbReference>
<dbReference type="InterPro" id="IPR051782">
    <property type="entry name" value="ABC_Transporter_VariousFunc"/>
</dbReference>